<protein>
    <recommendedName>
        <fullName evidence="5">Translocation and assembly module TamB C-terminal domain-containing protein</fullName>
    </recommendedName>
</protein>
<name>A0A091AUD6_9GAMM</name>
<evidence type="ECO:0000256" key="4">
    <source>
        <dbReference type="ARBA" id="ARBA00023136"/>
    </source>
</evidence>
<dbReference type="GO" id="GO:0005886">
    <property type="term" value="C:plasma membrane"/>
    <property type="evidence" value="ECO:0007669"/>
    <property type="project" value="InterPro"/>
</dbReference>
<evidence type="ECO:0000313" key="7">
    <source>
        <dbReference type="Proteomes" id="UP000029385"/>
    </source>
</evidence>
<reference evidence="6 7" key="1">
    <citation type="submission" date="2013-09" db="EMBL/GenBank/DDBJ databases">
        <title>Genome sequencing of Arenimonas oryziterrae.</title>
        <authorList>
            <person name="Chen F."/>
            <person name="Wang G."/>
        </authorList>
    </citation>
    <scope>NUCLEOTIDE SEQUENCE [LARGE SCALE GENOMIC DNA]</scope>
    <source>
        <strain evidence="6 7">YC6267</strain>
    </source>
</reference>
<dbReference type="Pfam" id="PF04357">
    <property type="entry name" value="TamB"/>
    <property type="match status" value="1"/>
</dbReference>
<evidence type="ECO:0000256" key="3">
    <source>
        <dbReference type="ARBA" id="ARBA00022989"/>
    </source>
</evidence>
<dbReference type="GO" id="GO:0009306">
    <property type="term" value="P:protein secretion"/>
    <property type="evidence" value="ECO:0007669"/>
    <property type="project" value="InterPro"/>
</dbReference>
<dbReference type="AlphaFoldDB" id="A0A091AUD6"/>
<keyword evidence="3" id="KW-1133">Transmembrane helix</keyword>
<evidence type="ECO:0000256" key="2">
    <source>
        <dbReference type="ARBA" id="ARBA00022692"/>
    </source>
</evidence>
<dbReference type="EMBL" id="AVCI01000004">
    <property type="protein sequence ID" value="KFN43853.1"/>
    <property type="molecule type" value="Genomic_DNA"/>
</dbReference>
<dbReference type="GO" id="GO:0097347">
    <property type="term" value="C:TAM protein secretion complex"/>
    <property type="evidence" value="ECO:0007669"/>
    <property type="project" value="TreeGrafter"/>
</dbReference>
<dbReference type="Proteomes" id="UP000029385">
    <property type="component" value="Unassembled WGS sequence"/>
</dbReference>
<comment type="subcellular location">
    <subcellularLocation>
        <location evidence="1">Membrane</location>
        <topology evidence="1">Single-pass membrane protein</topology>
    </subcellularLocation>
</comment>
<dbReference type="OrthoDB" id="5555605at2"/>
<evidence type="ECO:0000259" key="5">
    <source>
        <dbReference type="Pfam" id="PF04357"/>
    </source>
</evidence>
<feature type="domain" description="Translocation and assembly module TamB C-terminal" evidence="5">
    <location>
        <begin position="909"/>
        <end position="1236"/>
    </location>
</feature>
<dbReference type="InterPro" id="IPR007452">
    <property type="entry name" value="TamB_C"/>
</dbReference>
<keyword evidence="2" id="KW-0812">Transmembrane</keyword>
<accession>A0A091AUD6</accession>
<gene>
    <name evidence="6" type="ORF">N789_07860</name>
</gene>
<comment type="caution">
    <text evidence="6">The sequence shown here is derived from an EMBL/GenBank/DDBJ whole genome shotgun (WGS) entry which is preliminary data.</text>
</comment>
<keyword evidence="7" id="KW-1185">Reference proteome</keyword>
<dbReference type="RefSeq" id="WP_022969638.1">
    <property type="nucleotide sequence ID" value="NZ_ATVD01000003.1"/>
</dbReference>
<organism evidence="6 7">
    <name type="scientific">Arenimonas oryziterrae DSM 21050 = YC6267</name>
    <dbReference type="NCBI Taxonomy" id="1121015"/>
    <lineage>
        <taxon>Bacteria</taxon>
        <taxon>Pseudomonadati</taxon>
        <taxon>Pseudomonadota</taxon>
        <taxon>Gammaproteobacteria</taxon>
        <taxon>Lysobacterales</taxon>
        <taxon>Lysobacteraceae</taxon>
        <taxon>Arenimonas</taxon>
    </lineage>
</organism>
<dbReference type="PANTHER" id="PTHR36985">
    <property type="entry name" value="TRANSLOCATION AND ASSEMBLY MODULE SUBUNIT TAMB"/>
    <property type="match status" value="1"/>
</dbReference>
<dbReference type="PANTHER" id="PTHR36985:SF1">
    <property type="entry name" value="TRANSLOCATION AND ASSEMBLY MODULE SUBUNIT TAMB"/>
    <property type="match status" value="1"/>
</dbReference>
<dbReference type="STRING" id="1121015.GCA_000420545_02023"/>
<sequence>MKLARLLRWLLLLAAIAIVFVLATGGWLLRSDSGRDWLLLRVNTLLPEGATLTWDQIDGTLSGPLDIRGIHYRDSDTRFDAAHLRVDHGLWPLLSGRLDIHKLELEHGVIVLPPDEEPFELPRWPDVLPTLPMPLTVSVDELVITDLAVRRMNAPLVQIASVRSEITLGDGFVQLGRFDLDSDRGRVHLRGSYRPRERFRTQLDGQIVFPATASGVSPARAAWKAGGDIDDFRLDVDGTAPAPLALRLRLRDGEGTQHWSFTGKSEQLLLDHLGLPADVPWAFDLRANGEGGRAQVEGAIVRDALKVDILPSQIALAAGVITLDPLQLSLAQGPVRIAGTLAWEGEDPRFDLRVASSDLVLSPDTAGGLPVNARGQLLINGHWQAWTVRGDASLMRARDTATVALTGRGDSKQLQLQSLTITSPTGRLQGTGHLHWDPRLGGALQAQLAGFDPGYFFPDYPGALNGKLVANAERAATGDWSGEMQLTGLGGQLRQRAVAGDAHARWRAGRGDGAARLAIGASRLAIDGRFGDTLDLHAQFAPLDLADVFADAGGRLTGRLDIVGASAMPDYRADLQGQSLRWQDDEIASVTAQGRLAGRGRDGRLQLSARALKISGETFDRLELLLTGSLAALHAQGELSGTPGSLTLAATAARQGSAWQGKLESLRLAPERSPVWNLRAPAAYRVQAGSLRLERACLQAGAPGGEFCVQATGAQGVFSGHDLPLSLLEPFLDDPTLKPFGTVALDGRFAYAGRWGGTMSLRSARGGLRLDPQSPREVVGYSDLTLDAQLQGDRYSLQLDADLPDSGTISGQLQAGLSQASAISGRLDVDIHRLDWLELFSVDLANPRGRIDGHLAIGGRVDAPVLTGQARLSAFTAELPALGVKLREGSLVLQGDAGGSTRITGQVGSGQGVLHADGVLNLADEAQPLRLTLKGDNLTAADTPNFEAVISPDLALSYGKNVLQLRGAIGVPTARVDLERLDSSLSASPDVVVLDPRDPPEVGNFLVDTDVVVRLGAQVRLKGYGLDGRLGGDLRLRDQPGRAPMANGTLEVRGTYRAYGQSLTIRQGRLSYANAAYDNPVLDIRAERVIEDITVGVRVRGSALAPETSVYSSPAMETSEALSWLMLGRPLSTASGDEAQSLSASALALGAGSNLLAQRLGTRLGLDQAGITESRALGGSVLSVGKRISPKLFLSYGISLVGTGQVITLKYLIRRGFNLSLESGTESAASLNWRKEK</sequence>
<evidence type="ECO:0000313" key="6">
    <source>
        <dbReference type="EMBL" id="KFN43853.1"/>
    </source>
</evidence>
<dbReference type="eggNOG" id="COG2911">
    <property type="taxonomic scope" value="Bacteria"/>
</dbReference>
<dbReference type="PATRIC" id="fig|1121015.4.peg.1062"/>
<evidence type="ECO:0000256" key="1">
    <source>
        <dbReference type="ARBA" id="ARBA00004167"/>
    </source>
</evidence>
<keyword evidence="4" id="KW-0472">Membrane</keyword>
<proteinExistence type="predicted"/>